<evidence type="ECO:0000256" key="3">
    <source>
        <dbReference type="ARBA" id="ARBA00022692"/>
    </source>
</evidence>
<evidence type="ECO:0000256" key="5">
    <source>
        <dbReference type="ARBA" id="ARBA00023136"/>
    </source>
</evidence>
<feature type="transmembrane region" description="Helical" evidence="7">
    <location>
        <begin position="170"/>
        <end position="192"/>
    </location>
</feature>
<protein>
    <recommendedName>
        <fullName evidence="10">Major facilitator superfamily (MFS) profile domain-containing protein</fullName>
    </recommendedName>
</protein>
<feature type="region of interest" description="Disordered" evidence="6">
    <location>
        <begin position="1"/>
        <end position="61"/>
    </location>
</feature>
<evidence type="ECO:0000256" key="2">
    <source>
        <dbReference type="ARBA" id="ARBA00022448"/>
    </source>
</evidence>
<dbReference type="AlphaFoldDB" id="A0A5C3EBJ5"/>
<evidence type="ECO:0000256" key="7">
    <source>
        <dbReference type="SAM" id="Phobius"/>
    </source>
</evidence>
<organism evidence="8 9">
    <name type="scientific">Ustilago trichophora</name>
    <dbReference type="NCBI Taxonomy" id="86804"/>
    <lineage>
        <taxon>Eukaryota</taxon>
        <taxon>Fungi</taxon>
        <taxon>Dikarya</taxon>
        <taxon>Basidiomycota</taxon>
        <taxon>Ustilaginomycotina</taxon>
        <taxon>Ustilaginomycetes</taxon>
        <taxon>Ustilaginales</taxon>
        <taxon>Ustilaginaceae</taxon>
        <taxon>Ustilago</taxon>
    </lineage>
</organism>
<feature type="transmembrane region" description="Helical" evidence="7">
    <location>
        <begin position="462"/>
        <end position="480"/>
    </location>
</feature>
<evidence type="ECO:0008006" key="10">
    <source>
        <dbReference type="Google" id="ProtNLM"/>
    </source>
</evidence>
<dbReference type="InterPro" id="IPR036259">
    <property type="entry name" value="MFS_trans_sf"/>
</dbReference>
<accession>A0A5C3EBJ5</accession>
<dbReference type="Gene3D" id="1.20.1250.20">
    <property type="entry name" value="MFS general substrate transporter like domains"/>
    <property type="match status" value="1"/>
</dbReference>
<dbReference type="Pfam" id="PF07690">
    <property type="entry name" value="MFS_1"/>
    <property type="match status" value="1"/>
</dbReference>
<dbReference type="EMBL" id="OOIN01000020">
    <property type="protein sequence ID" value="SPO28023.1"/>
    <property type="molecule type" value="Genomic_DNA"/>
</dbReference>
<feature type="transmembrane region" description="Helical" evidence="7">
    <location>
        <begin position="324"/>
        <end position="343"/>
    </location>
</feature>
<feature type="compositionally biased region" description="Basic and acidic residues" evidence="6">
    <location>
        <begin position="17"/>
        <end position="26"/>
    </location>
</feature>
<dbReference type="GO" id="GO:0022857">
    <property type="term" value="F:transmembrane transporter activity"/>
    <property type="evidence" value="ECO:0007669"/>
    <property type="project" value="InterPro"/>
</dbReference>
<dbReference type="GO" id="GO:0012505">
    <property type="term" value="C:endomembrane system"/>
    <property type="evidence" value="ECO:0007669"/>
    <property type="project" value="UniProtKB-SubCell"/>
</dbReference>
<dbReference type="OrthoDB" id="2549326at2759"/>
<gene>
    <name evidence="8" type="ORF">UTRI_05166</name>
</gene>
<dbReference type="Proteomes" id="UP000324022">
    <property type="component" value="Unassembled WGS sequence"/>
</dbReference>
<feature type="transmembrane region" description="Helical" evidence="7">
    <location>
        <begin position="399"/>
        <end position="417"/>
    </location>
</feature>
<feature type="compositionally biased region" description="Polar residues" evidence="6">
    <location>
        <begin position="1"/>
        <end position="13"/>
    </location>
</feature>
<feature type="transmembrane region" description="Helical" evidence="7">
    <location>
        <begin position="139"/>
        <end position="158"/>
    </location>
</feature>
<name>A0A5C3EBJ5_9BASI</name>
<evidence type="ECO:0000313" key="8">
    <source>
        <dbReference type="EMBL" id="SPO28023.1"/>
    </source>
</evidence>
<reference evidence="8 9" key="1">
    <citation type="submission" date="2018-03" db="EMBL/GenBank/DDBJ databases">
        <authorList>
            <person name="Guldener U."/>
        </authorList>
    </citation>
    <scope>NUCLEOTIDE SEQUENCE [LARGE SCALE GENOMIC DNA]</scope>
    <source>
        <strain evidence="8 9">NBRC100155</strain>
    </source>
</reference>
<dbReference type="SUPFAM" id="SSF103473">
    <property type="entry name" value="MFS general substrate transporter"/>
    <property type="match status" value="1"/>
</dbReference>
<keyword evidence="3 7" id="KW-0812">Transmembrane</keyword>
<feature type="transmembrane region" description="Helical" evidence="7">
    <location>
        <begin position="423"/>
        <end position="441"/>
    </location>
</feature>
<dbReference type="PANTHER" id="PTHR23510:SF3">
    <property type="entry name" value="MAJOR FACILITATOR SUPERFAMILY DOMAIN-CONTAINING PROTEIN 8"/>
    <property type="match status" value="1"/>
</dbReference>
<proteinExistence type="predicted"/>
<evidence type="ECO:0000256" key="4">
    <source>
        <dbReference type="ARBA" id="ARBA00022989"/>
    </source>
</evidence>
<comment type="subcellular location">
    <subcellularLocation>
        <location evidence="1">Endomembrane system</location>
        <topology evidence="1">Multi-pass membrane protein</topology>
    </subcellularLocation>
</comment>
<feature type="transmembrane region" description="Helical" evidence="7">
    <location>
        <begin position="244"/>
        <end position="263"/>
    </location>
</feature>
<evidence type="ECO:0000256" key="1">
    <source>
        <dbReference type="ARBA" id="ARBA00004127"/>
    </source>
</evidence>
<feature type="compositionally biased region" description="Polar residues" evidence="6">
    <location>
        <begin position="41"/>
        <end position="52"/>
    </location>
</feature>
<dbReference type="InterPro" id="IPR051068">
    <property type="entry name" value="MFS_Domain-Containing_Protein"/>
</dbReference>
<keyword evidence="4 7" id="KW-1133">Transmembrane helix</keyword>
<dbReference type="PANTHER" id="PTHR23510">
    <property type="entry name" value="INNER MEMBRANE TRANSPORT PROTEIN YAJR"/>
    <property type="match status" value="1"/>
</dbReference>
<feature type="transmembrane region" description="Helical" evidence="7">
    <location>
        <begin position="108"/>
        <end position="127"/>
    </location>
</feature>
<keyword evidence="5 7" id="KW-0472">Membrane</keyword>
<feature type="transmembrane region" description="Helical" evidence="7">
    <location>
        <begin position="292"/>
        <end position="312"/>
    </location>
</feature>
<keyword evidence="2" id="KW-0813">Transport</keyword>
<evidence type="ECO:0000313" key="9">
    <source>
        <dbReference type="Proteomes" id="UP000324022"/>
    </source>
</evidence>
<evidence type="ECO:0000256" key="6">
    <source>
        <dbReference type="SAM" id="MobiDB-lite"/>
    </source>
</evidence>
<sequence length="527" mass="55231">MNRPEQPNANLASTDYPVHHDDDEPRLSSSRTATDGPCGQAESSADDSSQPNAKEEAQEEPRQRSLVMSLLPVFLIALQFGMDSTLWLPTAYAHIAKCISGAEHVSSYLSLAQLLPAAVQLFVSLLIGPLAAMAGSLKWPAVGLLLCSAVGNFIYSLAGPGAINNVWAIVGSRCLMGLASGSASLAMAYLAVATTADQRLEAMSLFRTFGGVAMVLGPLLSIPLTRVHFRIGHSTFWVDGTNAPTFVAALTSLVIACLVAILLRDRSKPAHNAFAPLAGFFGSEHGLWKMPCLVLGLMLVSAYLSANVLFLLSDLLAHRWNIDITLASGIQAIVFALSLLASITCGRLRQMTLAWVPKPSTAISLPDTAEQGSPRKLSDTSSPATACDKMRAELILTQVSQVISVISVLLILLSVALKASSVATAVVFCIACTVAMMGYNIQAASLPSLFSQSLPADVRASLVPWYAATVAAGKLAAPPITETIGNSNAHGWPASQALPLAFGLGAIVVLALASNKLVAACTTQSSK</sequence>
<feature type="transmembrane region" description="Helical" evidence="7">
    <location>
        <begin position="204"/>
        <end position="224"/>
    </location>
</feature>
<dbReference type="InterPro" id="IPR011701">
    <property type="entry name" value="MFS"/>
</dbReference>
<feature type="transmembrane region" description="Helical" evidence="7">
    <location>
        <begin position="500"/>
        <end position="519"/>
    </location>
</feature>
<feature type="transmembrane region" description="Helical" evidence="7">
    <location>
        <begin position="66"/>
        <end position="88"/>
    </location>
</feature>
<keyword evidence="9" id="KW-1185">Reference proteome</keyword>